<keyword evidence="3" id="KW-1185">Reference proteome</keyword>
<accession>A0A917NXK4</accession>
<comment type="caution">
    <text evidence="2">The sequence shown here is derived from an EMBL/GenBank/DDBJ whole genome shotgun (WGS) entry which is preliminary data.</text>
</comment>
<feature type="region of interest" description="Disordered" evidence="1">
    <location>
        <begin position="54"/>
        <end position="77"/>
    </location>
</feature>
<sequence length="77" mass="8310">MGHRLRGRPGEGEGQDDSDRAGSKRLPVSDDIRDRVTTCADLARLDDWLDRVGTAERTEDLFTGEPDGVTGGAPEQG</sequence>
<dbReference type="Proteomes" id="UP000625682">
    <property type="component" value="Unassembled WGS sequence"/>
</dbReference>
<dbReference type="EMBL" id="BMMU01000010">
    <property type="protein sequence ID" value="GGJ35053.1"/>
    <property type="molecule type" value="Genomic_DNA"/>
</dbReference>
<feature type="region of interest" description="Disordered" evidence="1">
    <location>
        <begin position="1"/>
        <end position="31"/>
    </location>
</feature>
<proteinExistence type="predicted"/>
<reference evidence="2" key="1">
    <citation type="journal article" date="2014" name="Int. J. Syst. Evol. Microbiol.">
        <title>Complete genome sequence of Corynebacterium casei LMG S-19264T (=DSM 44701T), isolated from a smear-ripened cheese.</title>
        <authorList>
            <consortium name="US DOE Joint Genome Institute (JGI-PGF)"/>
            <person name="Walter F."/>
            <person name="Albersmeier A."/>
            <person name="Kalinowski J."/>
            <person name="Ruckert C."/>
        </authorList>
    </citation>
    <scope>NUCLEOTIDE SEQUENCE</scope>
    <source>
        <strain evidence="2">CGMCC 4.7272</strain>
    </source>
</reference>
<name>A0A917NXK4_9ACTN</name>
<gene>
    <name evidence="2" type="ORF">GCM10012282_34750</name>
</gene>
<evidence type="ECO:0000313" key="2">
    <source>
        <dbReference type="EMBL" id="GGJ35053.1"/>
    </source>
</evidence>
<organism evidence="2 3">
    <name type="scientific">Streptomyces lacrimifluminis</name>
    <dbReference type="NCBI Taxonomy" id="1500077"/>
    <lineage>
        <taxon>Bacteria</taxon>
        <taxon>Bacillati</taxon>
        <taxon>Actinomycetota</taxon>
        <taxon>Actinomycetes</taxon>
        <taxon>Kitasatosporales</taxon>
        <taxon>Streptomycetaceae</taxon>
        <taxon>Streptomyces</taxon>
    </lineage>
</organism>
<dbReference type="AlphaFoldDB" id="A0A917NXK4"/>
<reference evidence="2" key="2">
    <citation type="submission" date="2020-09" db="EMBL/GenBank/DDBJ databases">
        <authorList>
            <person name="Sun Q."/>
            <person name="Zhou Y."/>
        </authorList>
    </citation>
    <scope>NUCLEOTIDE SEQUENCE</scope>
    <source>
        <strain evidence="2">CGMCC 4.7272</strain>
    </source>
</reference>
<protein>
    <submittedName>
        <fullName evidence="2">Uncharacterized protein</fullName>
    </submittedName>
</protein>
<evidence type="ECO:0000313" key="3">
    <source>
        <dbReference type="Proteomes" id="UP000625682"/>
    </source>
</evidence>
<feature type="compositionally biased region" description="Basic and acidic residues" evidence="1">
    <location>
        <begin position="17"/>
        <end position="31"/>
    </location>
</feature>
<evidence type="ECO:0000256" key="1">
    <source>
        <dbReference type="SAM" id="MobiDB-lite"/>
    </source>
</evidence>